<protein>
    <recommendedName>
        <fullName evidence="1">CBM56 domain-containing protein</fullName>
    </recommendedName>
</protein>
<dbReference type="Pfam" id="PF22184">
    <property type="entry name" value="CBM_56"/>
    <property type="match status" value="1"/>
</dbReference>
<dbReference type="Proteomes" id="UP001622594">
    <property type="component" value="Chromosome"/>
</dbReference>
<dbReference type="EMBL" id="CP108188">
    <property type="protein sequence ID" value="WTR74994.1"/>
    <property type="molecule type" value="Genomic_DNA"/>
</dbReference>
<name>A0ABZ1LMN4_9ACTN</name>
<evidence type="ECO:0000313" key="3">
    <source>
        <dbReference type="Proteomes" id="UP001622594"/>
    </source>
</evidence>
<evidence type="ECO:0000259" key="1">
    <source>
        <dbReference type="PROSITE" id="PS52005"/>
    </source>
</evidence>
<keyword evidence="3" id="KW-1185">Reference proteome</keyword>
<feature type="domain" description="CBM56" evidence="1">
    <location>
        <begin position="1"/>
        <end position="80"/>
    </location>
</feature>
<sequence length="83" mass="9293">MTSGSGTTIWFAPQGFQASFVTVQYRVDGGQSQNYFLSYDSADRRWELPVQVSAGAVVTYFFNYQPSTQTSQITTPSYTWNAV</sequence>
<reference evidence="2 3" key="1">
    <citation type="submission" date="2022-10" db="EMBL/GenBank/DDBJ databases">
        <title>The complete genomes of actinobacterial strains from the NBC collection.</title>
        <authorList>
            <person name="Joergensen T.S."/>
            <person name="Alvarez Arevalo M."/>
            <person name="Sterndorff E.B."/>
            <person name="Faurdal D."/>
            <person name="Vuksanovic O."/>
            <person name="Mourched A.-S."/>
            <person name="Charusanti P."/>
            <person name="Shaw S."/>
            <person name="Blin K."/>
            <person name="Weber T."/>
        </authorList>
    </citation>
    <scope>NUCLEOTIDE SEQUENCE [LARGE SCALE GENOMIC DNA]</scope>
    <source>
        <strain evidence="2 3">NBC_00123</strain>
    </source>
</reference>
<accession>A0ABZ1LMN4</accession>
<organism evidence="2 3">
    <name type="scientific">Streptomyces zaomyceticus</name>
    <dbReference type="NCBI Taxonomy" id="68286"/>
    <lineage>
        <taxon>Bacteria</taxon>
        <taxon>Bacillati</taxon>
        <taxon>Actinomycetota</taxon>
        <taxon>Actinomycetes</taxon>
        <taxon>Kitasatosporales</taxon>
        <taxon>Streptomycetaceae</taxon>
        <taxon>Streptomyces</taxon>
    </lineage>
</organism>
<evidence type="ECO:0000313" key="2">
    <source>
        <dbReference type="EMBL" id="WTR74994.1"/>
    </source>
</evidence>
<proteinExistence type="predicted"/>
<dbReference type="PROSITE" id="PS52005">
    <property type="entry name" value="CBM56"/>
    <property type="match status" value="1"/>
</dbReference>
<dbReference type="RefSeq" id="WP_405874384.1">
    <property type="nucleotide sequence ID" value="NZ_CP108188.1"/>
</dbReference>
<dbReference type="InterPro" id="IPR047569">
    <property type="entry name" value="CBM56"/>
</dbReference>
<gene>
    <name evidence="2" type="ORF">OG814_39870</name>
</gene>